<dbReference type="Gene3D" id="1.10.260.40">
    <property type="entry name" value="lambda repressor-like DNA-binding domains"/>
    <property type="match status" value="1"/>
</dbReference>
<dbReference type="SMART" id="SM00530">
    <property type="entry name" value="HTH_XRE"/>
    <property type="match status" value="1"/>
</dbReference>
<dbReference type="EMBL" id="BAAAZO010000011">
    <property type="protein sequence ID" value="GAA3630432.1"/>
    <property type="molecule type" value="Genomic_DNA"/>
</dbReference>
<dbReference type="CDD" id="cd02209">
    <property type="entry name" value="cupin_XRE_C"/>
    <property type="match status" value="1"/>
</dbReference>
<dbReference type="PANTHER" id="PTHR46797">
    <property type="entry name" value="HTH-TYPE TRANSCRIPTIONAL REGULATOR"/>
    <property type="match status" value="1"/>
</dbReference>
<dbReference type="InterPro" id="IPR001387">
    <property type="entry name" value="Cro/C1-type_HTH"/>
</dbReference>
<sequence>MADAGVPGTVRSVTQARTVPASRPAGSFEAERTIRMMGARVRLLRKQQNLTLKSLADRTGVSVSMLSMVERGLASASVGTLVSVSTALGVHMSDLFGPGDEVTRSPVTRVDEQMTATTGAGGVHRIAYRDPRAGVEMTVQQYVPGGASSGVPEHSDGREVGVLISGQLTVELDGDVHTLNPGDSIAYLSSRPHRIVNRGPEPAQALWVSLEA</sequence>
<dbReference type="CDD" id="cd00093">
    <property type="entry name" value="HTH_XRE"/>
    <property type="match status" value="1"/>
</dbReference>
<name>A0ABP7AE98_9ACTN</name>
<dbReference type="RefSeq" id="WP_231486098.1">
    <property type="nucleotide sequence ID" value="NZ_BAAAZO010000011.1"/>
</dbReference>
<evidence type="ECO:0000256" key="2">
    <source>
        <dbReference type="SAM" id="MobiDB-lite"/>
    </source>
</evidence>
<dbReference type="InterPro" id="IPR010982">
    <property type="entry name" value="Lambda_DNA-bd_dom_sf"/>
</dbReference>
<dbReference type="InterPro" id="IPR050807">
    <property type="entry name" value="TransReg_Diox_bact_type"/>
</dbReference>
<proteinExistence type="predicted"/>
<dbReference type="InterPro" id="IPR014710">
    <property type="entry name" value="RmlC-like_jellyroll"/>
</dbReference>
<dbReference type="PANTHER" id="PTHR46797:SF1">
    <property type="entry name" value="METHYLPHOSPHONATE SYNTHASE"/>
    <property type="match status" value="1"/>
</dbReference>
<evidence type="ECO:0000313" key="4">
    <source>
        <dbReference type="EMBL" id="GAA3630432.1"/>
    </source>
</evidence>
<dbReference type="InterPro" id="IPR013096">
    <property type="entry name" value="Cupin_2"/>
</dbReference>
<feature type="domain" description="HTH cro/C1-type" evidence="3">
    <location>
        <begin position="41"/>
        <end position="95"/>
    </location>
</feature>
<dbReference type="Pfam" id="PF07883">
    <property type="entry name" value="Cupin_2"/>
    <property type="match status" value="1"/>
</dbReference>
<dbReference type="SUPFAM" id="SSF51182">
    <property type="entry name" value="RmlC-like cupins"/>
    <property type="match status" value="1"/>
</dbReference>
<evidence type="ECO:0000256" key="1">
    <source>
        <dbReference type="ARBA" id="ARBA00023125"/>
    </source>
</evidence>
<dbReference type="Gene3D" id="2.60.120.10">
    <property type="entry name" value="Jelly Rolls"/>
    <property type="match status" value="1"/>
</dbReference>
<evidence type="ECO:0000313" key="5">
    <source>
        <dbReference type="Proteomes" id="UP001501074"/>
    </source>
</evidence>
<evidence type="ECO:0000259" key="3">
    <source>
        <dbReference type="PROSITE" id="PS50943"/>
    </source>
</evidence>
<keyword evidence="1" id="KW-0238">DNA-binding</keyword>
<dbReference type="Pfam" id="PF01381">
    <property type="entry name" value="HTH_3"/>
    <property type="match status" value="1"/>
</dbReference>
<feature type="region of interest" description="Disordered" evidence="2">
    <location>
        <begin position="1"/>
        <end position="24"/>
    </location>
</feature>
<dbReference type="SUPFAM" id="SSF47413">
    <property type="entry name" value="lambda repressor-like DNA-binding domains"/>
    <property type="match status" value="1"/>
</dbReference>
<reference evidence="5" key="1">
    <citation type="journal article" date="2019" name="Int. J. Syst. Evol. Microbiol.">
        <title>The Global Catalogue of Microorganisms (GCM) 10K type strain sequencing project: providing services to taxonomists for standard genome sequencing and annotation.</title>
        <authorList>
            <consortium name="The Broad Institute Genomics Platform"/>
            <consortium name="The Broad Institute Genome Sequencing Center for Infectious Disease"/>
            <person name="Wu L."/>
            <person name="Ma J."/>
        </authorList>
    </citation>
    <scope>NUCLEOTIDE SEQUENCE [LARGE SCALE GENOMIC DNA]</scope>
    <source>
        <strain evidence="5">JCM 16902</strain>
    </source>
</reference>
<keyword evidence="5" id="KW-1185">Reference proteome</keyword>
<accession>A0ABP7AE98</accession>
<dbReference type="PROSITE" id="PS50943">
    <property type="entry name" value="HTH_CROC1"/>
    <property type="match status" value="1"/>
</dbReference>
<protein>
    <submittedName>
        <fullName evidence="4">Cupin domain-containing protein</fullName>
    </submittedName>
</protein>
<comment type="caution">
    <text evidence="4">The sequence shown here is derived from an EMBL/GenBank/DDBJ whole genome shotgun (WGS) entry which is preliminary data.</text>
</comment>
<dbReference type="Proteomes" id="UP001501074">
    <property type="component" value="Unassembled WGS sequence"/>
</dbReference>
<gene>
    <name evidence="4" type="ORF">GCM10022223_55190</name>
</gene>
<organism evidence="4 5">
    <name type="scientific">Kineosporia mesophila</name>
    <dbReference type="NCBI Taxonomy" id="566012"/>
    <lineage>
        <taxon>Bacteria</taxon>
        <taxon>Bacillati</taxon>
        <taxon>Actinomycetota</taxon>
        <taxon>Actinomycetes</taxon>
        <taxon>Kineosporiales</taxon>
        <taxon>Kineosporiaceae</taxon>
        <taxon>Kineosporia</taxon>
    </lineage>
</organism>
<dbReference type="InterPro" id="IPR011051">
    <property type="entry name" value="RmlC_Cupin_sf"/>
</dbReference>